<feature type="non-terminal residue" evidence="1">
    <location>
        <position position="66"/>
    </location>
</feature>
<accession>A0AAD5GNN6</accession>
<organism evidence="1 2">
    <name type="scientific">Ambrosia artemisiifolia</name>
    <name type="common">Common ragweed</name>
    <dbReference type="NCBI Taxonomy" id="4212"/>
    <lineage>
        <taxon>Eukaryota</taxon>
        <taxon>Viridiplantae</taxon>
        <taxon>Streptophyta</taxon>
        <taxon>Embryophyta</taxon>
        <taxon>Tracheophyta</taxon>
        <taxon>Spermatophyta</taxon>
        <taxon>Magnoliopsida</taxon>
        <taxon>eudicotyledons</taxon>
        <taxon>Gunneridae</taxon>
        <taxon>Pentapetalae</taxon>
        <taxon>asterids</taxon>
        <taxon>campanulids</taxon>
        <taxon>Asterales</taxon>
        <taxon>Asteraceae</taxon>
        <taxon>Asteroideae</taxon>
        <taxon>Heliantheae alliance</taxon>
        <taxon>Heliantheae</taxon>
        <taxon>Ambrosia</taxon>
    </lineage>
</organism>
<evidence type="ECO:0000313" key="2">
    <source>
        <dbReference type="Proteomes" id="UP001206925"/>
    </source>
</evidence>
<comment type="caution">
    <text evidence="1">The sequence shown here is derived from an EMBL/GenBank/DDBJ whole genome shotgun (WGS) entry which is preliminary data.</text>
</comment>
<gene>
    <name evidence="1" type="ORF">M8C21_030589</name>
</gene>
<name>A0AAD5GNN6_AMBAR</name>
<dbReference type="EMBL" id="JAMZMK010006994">
    <property type="protein sequence ID" value="KAI7746338.1"/>
    <property type="molecule type" value="Genomic_DNA"/>
</dbReference>
<dbReference type="Proteomes" id="UP001206925">
    <property type="component" value="Unassembled WGS sequence"/>
</dbReference>
<dbReference type="AlphaFoldDB" id="A0AAD5GNN6"/>
<sequence>VSLKTEKHQLLPIATCAHDLHTRIENQPSNRRWIQGASGTIGDPTMESVDWRAQLQADSRQRIVNK</sequence>
<protein>
    <submittedName>
        <fullName evidence="1">Uncharacterized protein</fullName>
    </submittedName>
</protein>
<keyword evidence="2" id="KW-1185">Reference proteome</keyword>
<proteinExistence type="predicted"/>
<evidence type="ECO:0000313" key="1">
    <source>
        <dbReference type="EMBL" id="KAI7746338.1"/>
    </source>
</evidence>
<reference evidence="1" key="1">
    <citation type="submission" date="2022-06" db="EMBL/GenBank/DDBJ databases">
        <title>Uncovering the hologenomic basis of an extraordinary plant invasion.</title>
        <authorList>
            <person name="Bieker V.C."/>
            <person name="Martin M.D."/>
            <person name="Gilbert T."/>
            <person name="Hodgins K."/>
            <person name="Battlay P."/>
            <person name="Petersen B."/>
            <person name="Wilson J."/>
        </authorList>
    </citation>
    <scope>NUCLEOTIDE SEQUENCE</scope>
    <source>
        <strain evidence="1">AA19_3_7</strain>
        <tissue evidence="1">Leaf</tissue>
    </source>
</reference>
<feature type="non-terminal residue" evidence="1">
    <location>
        <position position="1"/>
    </location>
</feature>